<dbReference type="OrthoDB" id="221913at2157"/>
<dbReference type="GO" id="GO:0016780">
    <property type="term" value="F:phosphotransferase activity, for other substituted phosphate groups"/>
    <property type="evidence" value="ECO:0007669"/>
    <property type="project" value="InterPro"/>
</dbReference>
<dbReference type="GO" id="GO:0008654">
    <property type="term" value="P:phospholipid biosynthetic process"/>
    <property type="evidence" value="ECO:0007669"/>
    <property type="project" value="InterPro"/>
</dbReference>
<dbReference type="AlphaFoldDB" id="F2KPK1"/>
<dbReference type="GO" id="GO:0016020">
    <property type="term" value="C:membrane"/>
    <property type="evidence" value="ECO:0007669"/>
    <property type="project" value="InterPro"/>
</dbReference>
<keyword evidence="1" id="KW-0472">Membrane</keyword>
<feature type="transmembrane region" description="Helical" evidence="1">
    <location>
        <begin position="69"/>
        <end position="93"/>
    </location>
</feature>
<evidence type="ECO:0000256" key="1">
    <source>
        <dbReference type="SAM" id="Phobius"/>
    </source>
</evidence>
<dbReference type="KEGG" id="ave:Arcve_0399"/>
<protein>
    <submittedName>
        <fullName evidence="2">CDP-diacylglycerol/serineO-phosphatidyltransferase</fullName>
    </submittedName>
</protein>
<dbReference type="eggNOG" id="arCOG00671">
    <property type="taxonomic scope" value="Archaea"/>
</dbReference>
<dbReference type="InterPro" id="IPR000462">
    <property type="entry name" value="CDP-OH_P_trans"/>
</dbReference>
<reference evidence="2 3" key="1">
    <citation type="submission" date="2011-03" db="EMBL/GenBank/DDBJ databases">
        <title>The complete genome of Archaeoglobus veneficus SNP6.</title>
        <authorList>
            <consortium name="US DOE Joint Genome Institute (JGI-PGF)"/>
            <person name="Lucas S."/>
            <person name="Copeland A."/>
            <person name="Lapidus A."/>
            <person name="Bruce D."/>
            <person name="Goodwin L."/>
            <person name="Pitluck S."/>
            <person name="Kyrpides N."/>
            <person name="Mavromatis K."/>
            <person name="Pagani I."/>
            <person name="Ivanova N."/>
            <person name="Mikhailova N."/>
            <person name="Lu M."/>
            <person name="Detter J.C."/>
            <person name="Tapia R."/>
            <person name="Han C."/>
            <person name="Land M."/>
            <person name="Hauser L."/>
            <person name="Markowitz V."/>
            <person name="Cheng J.-F."/>
            <person name="Hugenholtz P."/>
            <person name="Woyke T."/>
            <person name="Wu D."/>
            <person name="Spring S."/>
            <person name="Brambilla E."/>
            <person name="Klenk H.-P."/>
            <person name="Eisen J.A."/>
        </authorList>
    </citation>
    <scope>NUCLEOTIDE SEQUENCE [LARGE SCALE GENOMIC DNA]</scope>
    <source>
        <strain>SNP6</strain>
    </source>
</reference>
<feature type="transmembrane region" description="Helical" evidence="1">
    <location>
        <begin position="105"/>
        <end position="122"/>
    </location>
</feature>
<dbReference type="EMBL" id="CP002588">
    <property type="protein sequence ID" value="AEA46432.1"/>
    <property type="molecule type" value="Genomic_DNA"/>
</dbReference>
<keyword evidence="3" id="KW-1185">Reference proteome</keyword>
<dbReference type="Gene3D" id="1.20.120.1760">
    <property type="match status" value="1"/>
</dbReference>
<name>F2KPK1_ARCVS</name>
<feature type="transmembrane region" description="Helical" evidence="1">
    <location>
        <begin position="128"/>
        <end position="144"/>
    </location>
</feature>
<gene>
    <name evidence="2" type="ordered locus">Arcve_0399</name>
</gene>
<keyword evidence="1" id="KW-1133">Transmembrane helix</keyword>
<dbReference type="STRING" id="693661.Arcve_0399"/>
<dbReference type="GeneID" id="10393494"/>
<dbReference type="HOGENOM" id="CLU_049944_3_1_2"/>
<keyword evidence="2" id="KW-0808">Transferase</keyword>
<proteinExistence type="predicted"/>
<dbReference type="RefSeq" id="WP_013683106.1">
    <property type="nucleotide sequence ID" value="NC_015320.1"/>
</dbReference>
<dbReference type="InterPro" id="IPR043130">
    <property type="entry name" value="CDP-OH_PTrfase_TM_dom"/>
</dbReference>
<dbReference type="Pfam" id="PF01066">
    <property type="entry name" value="CDP-OH_P_transf"/>
    <property type="match status" value="1"/>
</dbReference>
<accession>F2KPK1</accession>
<sequence length="197" mass="21639">MFSILREVKLADVFSLLNLVFGFSGIYMREISFVFLAAIMDGVDGIVATKSSGKFGKELDSLADLVSFGVLPAVFIAAHNPVIAAFYVIAAALRLARFNVLRVEHFVGLPVTASALLIAPAVNLRFGSSAICFIALTSALLMISDVKYIRVRDLRILSVVAAAILAAFFVKDAAYAVFFAFLLYLVSPLWRRREYMW</sequence>
<evidence type="ECO:0000313" key="2">
    <source>
        <dbReference type="EMBL" id="AEA46432.1"/>
    </source>
</evidence>
<evidence type="ECO:0000313" key="3">
    <source>
        <dbReference type="Proteomes" id="UP000008136"/>
    </source>
</evidence>
<feature type="transmembrane region" description="Helical" evidence="1">
    <location>
        <begin position="156"/>
        <end position="186"/>
    </location>
</feature>
<dbReference type="Proteomes" id="UP000008136">
    <property type="component" value="Chromosome"/>
</dbReference>
<keyword evidence="1" id="KW-0812">Transmembrane</keyword>
<organism evidence="2 3">
    <name type="scientific">Archaeoglobus veneficus (strain DSM 11195 / SNP6)</name>
    <dbReference type="NCBI Taxonomy" id="693661"/>
    <lineage>
        <taxon>Archaea</taxon>
        <taxon>Methanobacteriati</taxon>
        <taxon>Methanobacteriota</taxon>
        <taxon>Archaeoglobi</taxon>
        <taxon>Archaeoglobales</taxon>
        <taxon>Archaeoglobaceae</taxon>
        <taxon>Archaeoglobus</taxon>
    </lineage>
</organism>